<evidence type="ECO:0000256" key="2">
    <source>
        <dbReference type="ARBA" id="ARBA00007069"/>
    </source>
</evidence>
<reference evidence="10" key="1">
    <citation type="journal article" date="2014" name="Int. J. Syst. Evol. Microbiol.">
        <title>Complete genome sequence of Corynebacterium casei LMG S-19264T (=DSM 44701T), isolated from a smear-ripened cheese.</title>
        <authorList>
            <consortium name="US DOE Joint Genome Institute (JGI-PGF)"/>
            <person name="Walter F."/>
            <person name="Albersmeier A."/>
            <person name="Kalinowski J."/>
            <person name="Ruckert C."/>
        </authorList>
    </citation>
    <scope>NUCLEOTIDE SEQUENCE</scope>
    <source>
        <strain evidence="10">JCM 19596</strain>
    </source>
</reference>
<keyword evidence="5 8" id="KW-0812">Transmembrane</keyword>
<proteinExistence type="inferred from homology"/>
<evidence type="ECO:0000256" key="7">
    <source>
        <dbReference type="ARBA" id="ARBA00023136"/>
    </source>
</evidence>
<protein>
    <submittedName>
        <fullName evidence="10">Spermidine/putrescine ABC transporter permease</fullName>
    </submittedName>
</protein>
<evidence type="ECO:0000256" key="1">
    <source>
        <dbReference type="ARBA" id="ARBA00004651"/>
    </source>
</evidence>
<keyword evidence="4" id="KW-1003">Cell membrane</keyword>
<dbReference type="AlphaFoldDB" id="A0A830F7P9"/>
<comment type="caution">
    <text evidence="10">The sequence shown here is derived from an EMBL/GenBank/DDBJ whole genome shotgun (WGS) entry which is preliminary data.</text>
</comment>
<feature type="domain" description="ABC transmembrane type-1" evidence="9">
    <location>
        <begin position="90"/>
        <end position="297"/>
    </location>
</feature>
<accession>A0A830F7P9</accession>
<evidence type="ECO:0000313" key="10">
    <source>
        <dbReference type="EMBL" id="GGL48068.1"/>
    </source>
</evidence>
<feature type="transmembrane region" description="Helical" evidence="8">
    <location>
        <begin position="162"/>
        <end position="188"/>
    </location>
</feature>
<dbReference type="CDD" id="cd06261">
    <property type="entry name" value="TM_PBP2"/>
    <property type="match status" value="1"/>
</dbReference>
<dbReference type="GO" id="GO:0005886">
    <property type="term" value="C:plasma membrane"/>
    <property type="evidence" value="ECO:0007669"/>
    <property type="project" value="UniProtKB-SubCell"/>
</dbReference>
<reference evidence="10" key="2">
    <citation type="submission" date="2020-09" db="EMBL/GenBank/DDBJ databases">
        <authorList>
            <person name="Sun Q."/>
            <person name="Ohkuma M."/>
        </authorList>
    </citation>
    <scope>NUCLEOTIDE SEQUENCE</scope>
    <source>
        <strain evidence="10">JCM 19596</strain>
    </source>
</reference>
<dbReference type="PROSITE" id="PS50928">
    <property type="entry name" value="ABC_TM1"/>
    <property type="match status" value="1"/>
</dbReference>
<dbReference type="InterPro" id="IPR000515">
    <property type="entry name" value="MetI-like"/>
</dbReference>
<comment type="similarity">
    <text evidence="2">Belongs to the binding-protein-dependent transport system permease family. CysTW subfamily.</text>
</comment>
<evidence type="ECO:0000256" key="5">
    <source>
        <dbReference type="ARBA" id="ARBA00022692"/>
    </source>
</evidence>
<evidence type="ECO:0000259" key="9">
    <source>
        <dbReference type="PROSITE" id="PS50928"/>
    </source>
</evidence>
<feature type="transmembrane region" description="Helical" evidence="8">
    <location>
        <begin position="96"/>
        <end position="116"/>
    </location>
</feature>
<dbReference type="PANTHER" id="PTHR42929:SF1">
    <property type="entry name" value="INNER MEMBRANE ABC TRANSPORTER PERMEASE PROTEIN YDCU-RELATED"/>
    <property type="match status" value="1"/>
</dbReference>
<evidence type="ECO:0000256" key="6">
    <source>
        <dbReference type="ARBA" id="ARBA00022989"/>
    </source>
</evidence>
<dbReference type="Proteomes" id="UP000607197">
    <property type="component" value="Unassembled WGS sequence"/>
</dbReference>
<dbReference type="PANTHER" id="PTHR42929">
    <property type="entry name" value="INNER MEMBRANE ABC TRANSPORTER PERMEASE PROTEIN YDCU-RELATED-RELATED"/>
    <property type="match status" value="1"/>
</dbReference>
<sequence length="309" mass="33608">MSSETSSRSLRQQLLGAFETRRSRLSVTLGPSVVWLVLLLLAPIMFMVTVSFLQVNDAYQIIWGSPTLSNYGALFAGDGPFWETAFFQSLILSYKLAAVTTVLCLVGAFPLAYLLATRGGRTFKVVIFLVLLPFFTMYLVRAYSWYLMFGPHGVINSTLLKLGVVSSPVALFGYGQLAIVVGLVHAYFPYMLLSLYASLDGIDFSLVEAARDLGGSRIDALKDVVVPLTLPGIISGGLFVFVPSLGAFITPKFLGQGKVQMIGQLIELRITSQYAIDYGSAASMFIVISIVVAFLLAFRYVSVEDLGGI</sequence>
<dbReference type="EMBL" id="BMPG01000001">
    <property type="protein sequence ID" value="GGL48068.1"/>
    <property type="molecule type" value="Genomic_DNA"/>
</dbReference>
<evidence type="ECO:0000256" key="4">
    <source>
        <dbReference type="ARBA" id="ARBA00022475"/>
    </source>
</evidence>
<keyword evidence="3 8" id="KW-0813">Transport</keyword>
<dbReference type="SUPFAM" id="SSF161098">
    <property type="entry name" value="MetI-like"/>
    <property type="match status" value="1"/>
</dbReference>
<dbReference type="RefSeq" id="WP_188975098.1">
    <property type="nucleotide sequence ID" value="NZ_BMPG01000001.1"/>
</dbReference>
<evidence type="ECO:0000256" key="8">
    <source>
        <dbReference type="RuleBase" id="RU363032"/>
    </source>
</evidence>
<gene>
    <name evidence="10" type="ORF">GCM10009039_02810</name>
</gene>
<feature type="transmembrane region" description="Helical" evidence="8">
    <location>
        <begin position="33"/>
        <end position="53"/>
    </location>
</feature>
<keyword evidence="7 8" id="KW-0472">Membrane</keyword>
<feature type="transmembrane region" description="Helical" evidence="8">
    <location>
        <begin position="122"/>
        <end position="141"/>
    </location>
</feature>
<feature type="transmembrane region" description="Helical" evidence="8">
    <location>
        <begin position="233"/>
        <end position="254"/>
    </location>
</feature>
<evidence type="ECO:0000256" key="3">
    <source>
        <dbReference type="ARBA" id="ARBA00022448"/>
    </source>
</evidence>
<keyword evidence="6 8" id="KW-1133">Transmembrane helix</keyword>
<organism evidence="10 11">
    <name type="scientific">Halocalculus aciditolerans</name>
    <dbReference type="NCBI Taxonomy" id="1383812"/>
    <lineage>
        <taxon>Archaea</taxon>
        <taxon>Methanobacteriati</taxon>
        <taxon>Methanobacteriota</taxon>
        <taxon>Stenosarchaea group</taxon>
        <taxon>Halobacteria</taxon>
        <taxon>Halobacteriales</taxon>
        <taxon>Halobacteriaceae</taxon>
        <taxon>Halocalculus</taxon>
    </lineage>
</organism>
<dbReference type="Pfam" id="PF00528">
    <property type="entry name" value="BPD_transp_1"/>
    <property type="match status" value="1"/>
</dbReference>
<evidence type="ECO:0000313" key="11">
    <source>
        <dbReference type="Proteomes" id="UP000607197"/>
    </source>
</evidence>
<name>A0A830F7P9_9EURY</name>
<feature type="transmembrane region" description="Helical" evidence="8">
    <location>
        <begin position="275"/>
        <end position="298"/>
    </location>
</feature>
<keyword evidence="11" id="KW-1185">Reference proteome</keyword>
<dbReference type="GO" id="GO:0055085">
    <property type="term" value="P:transmembrane transport"/>
    <property type="evidence" value="ECO:0007669"/>
    <property type="project" value="InterPro"/>
</dbReference>
<comment type="subcellular location">
    <subcellularLocation>
        <location evidence="1 8">Cell membrane</location>
        <topology evidence="1 8">Multi-pass membrane protein</topology>
    </subcellularLocation>
</comment>
<dbReference type="OrthoDB" id="31404at2157"/>
<dbReference type="Gene3D" id="1.10.3720.10">
    <property type="entry name" value="MetI-like"/>
    <property type="match status" value="1"/>
</dbReference>
<dbReference type="InterPro" id="IPR035906">
    <property type="entry name" value="MetI-like_sf"/>
</dbReference>